<name>A0ABR3ZLQ7_9PEZI</name>
<comment type="caution">
    <text evidence="2">The sequence shown here is derived from an EMBL/GenBank/DDBJ whole genome shotgun (WGS) entry which is preliminary data.</text>
</comment>
<reference evidence="2 3" key="1">
    <citation type="journal article" date="2024" name="IMA Fungus">
        <title>IMA Genome - F19 : A genome assembly and annotation guide to empower mycologists, including annotated draft genome sequences of Ceratocystis pirilliformis, Diaporthe australafricana, Fusarium ophioides, Paecilomyces lecythidis, and Sporothrix stenoceras.</title>
        <authorList>
            <person name="Aylward J."/>
            <person name="Wilson A.M."/>
            <person name="Visagie C.M."/>
            <person name="Spraker J."/>
            <person name="Barnes I."/>
            <person name="Buitendag C."/>
            <person name="Ceriani C."/>
            <person name="Del Mar Angel L."/>
            <person name="du Plessis D."/>
            <person name="Fuchs T."/>
            <person name="Gasser K."/>
            <person name="Kramer D."/>
            <person name="Li W."/>
            <person name="Munsamy K."/>
            <person name="Piso A."/>
            <person name="Price J.L."/>
            <person name="Sonnekus B."/>
            <person name="Thomas C."/>
            <person name="van der Nest A."/>
            <person name="van Dijk A."/>
            <person name="van Heerden A."/>
            <person name="van Vuuren N."/>
            <person name="Yilmaz N."/>
            <person name="Duong T.A."/>
            <person name="van der Merwe N.A."/>
            <person name="Wingfield M.J."/>
            <person name="Wingfield B.D."/>
        </authorList>
    </citation>
    <scope>NUCLEOTIDE SEQUENCE [LARGE SCALE GENOMIC DNA]</scope>
    <source>
        <strain evidence="2 3">CMW 5346</strain>
    </source>
</reference>
<evidence type="ECO:0000313" key="2">
    <source>
        <dbReference type="EMBL" id="KAL1901355.1"/>
    </source>
</evidence>
<feature type="compositionally biased region" description="Low complexity" evidence="1">
    <location>
        <begin position="66"/>
        <end position="79"/>
    </location>
</feature>
<feature type="compositionally biased region" description="Pro residues" evidence="1">
    <location>
        <begin position="10"/>
        <end position="28"/>
    </location>
</feature>
<dbReference type="EMBL" id="JAWCUI010000007">
    <property type="protein sequence ID" value="KAL1901355.1"/>
    <property type="molecule type" value="Genomic_DNA"/>
</dbReference>
<organism evidence="2 3">
    <name type="scientific">Sporothrix stenoceras</name>
    <dbReference type="NCBI Taxonomy" id="5173"/>
    <lineage>
        <taxon>Eukaryota</taxon>
        <taxon>Fungi</taxon>
        <taxon>Dikarya</taxon>
        <taxon>Ascomycota</taxon>
        <taxon>Pezizomycotina</taxon>
        <taxon>Sordariomycetes</taxon>
        <taxon>Sordariomycetidae</taxon>
        <taxon>Ophiostomatales</taxon>
        <taxon>Ophiostomataceae</taxon>
        <taxon>Sporothrix</taxon>
    </lineage>
</organism>
<protein>
    <submittedName>
        <fullName evidence="2">Uncharacterized protein</fullName>
    </submittedName>
</protein>
<proteinExistence type="predicted"/>
<keyword evidence="3" id="KW-1185">Reference proteome</keyword>
<feature type="region of interest" description="Disordered" evidence="1">
    <location>
        <begin position="1"/>
        <end position="79"/>
    </location>
</feature>
<evidence type="ECO:0000313" key="3">
    <source>
        <dbReference type="Proteomes" id="UP001583186"/>
    </source>
</evidence>
<sequence length="474" mass="50579">MDPADKFVTPRPPPATPSVVGPLPPPPASAMAIPYERRPLASSCGNKRPVSPLPTPRHLLRHQRSVRSLSPSPSISTWSPRRLFARRASPSREVKLVDGQNEEENTFMPSSVASENDTYLHRPVLSSRLVSSSASSISSISRSRQGGLAPAPYYPSTASQGSRSRDISPESLRRFLVDDAPLESLSSDNISLTGRSVSSTLPAVAVHTDVIGQNSSFLLSETDDEDEDDFDVININKNNRGHDLDFIDDDEHNFATSTTSETAPMTILSPPPPASRNITPLMVPVEEKVDVVEVEEASPAEPELPLPKAPTRAPPAIPEPTLEVAAEAEAEIEAHLDGTVKIDLPQLNLELPPVLAPPSPMSLSPMSMSSMSGALSFQSHEDDSEPLDVDAGSSAALFLPPPEHPFRGGASESCKADPESQQHRQNHHHHLMDAALTGSTTTLVPGNGLIGAGTSSGLDDLVDELGWMATAIQG</sequence>
<evidence type="ECO:0000256" key="1">
    <source>
        <dbReference type="SAM" id="MobiDB-lite"/>
    </source>
</evidence>
<feature type="region of interest" description="Disordered" evidence="1">
    <location>
        <begin position="405"/>
        <end position="427"/>
    </location>
</feature>
<dbReference type="Proteomes" id="UP001583186">
    <property type="component" value="Unassembled WGS sequence"/>
</dbReference>
<feature type="region of interest" description="Disordered" evidence="1">
    <location>
        <begin position="140"/>
        <end position="167"/>
    </location>
</feature>
<gene>
    <name evidence="2" type="ORF">Sste5346_001760</name>
</gene>
<accession>A0ABR3ZLQ7</accession>